<reference evidence="3" key="1">
    <citation type="journal article" date="2010" name="Genome Res.">
        <title>Population genomic sequencing of Coccidioides fungi reveals recent hybridization and transposon control.</title>
        <authorList>
            <person name="Neafsey D.E."/>
            <person name="Barker B.M."/>
            <person name="Sharpton T.J."/>
            <person name="Stajich J.E."/>
            <person name="Park D.J."/>
            <person name="Whiston E."/>
            <person name="Hung C.-Y."/>
            <person name="McMahan C."/>
            <person name="White J."/>
            <person name="Sykes S."/>
            <person name="Heiman D."/>
            <person name="Young S."/>
            <person name="Zeng Q."/>
            <person name="Abouelleil A."/>
            <person name="Aftuck L."/>
            <person name="Bessette D."/>
            <person name="Brown A."/>
            <person name="FitzGerald M."/>
            <person name="Lui A."/>
            <person name="Macdonald J.P."/>
            <person name="Priest M."/>
            <person name="Orbach M.J."/>
            <person name="Galgiani J.N."/>
            <person name="Kirkland T.N."/>
            <person name="Cole G.T."/>
            <person name="Birren B.W."/>
            <person name="Henn M.R."/>
            <person name="Taylor J.W."/>
            <person name="Rounsley S.D."/>
        </authorList>
    </citation>
    <scope>NUCLEOTIDE SEQUENCE [LARGE SCALE GENOMIC DNA]</scope>
    <source>
        <strain evidence="3">RMSCC 2394</strain>
    </source>
</reference>
<feature type="region of interest" description="Disordered" evidence="1">
    <location>
        <begin position="1"/>
        <end position="41"/>
    </location>
</feature>
<evidence type="ECO:0000256" key="1">
    <source>
        <dbReference type="SAM" id="MobiDB-lite"/>
    </source>
</evidence>
<evidence type="ECO:0000313" key="3">
    <source>
        <dbReference type="Proteomes" id="UP000054565"/>
    </source>
</evidence>
<name>A0A0J6Y981_COCIT</name>
<feature type="compositionally biased region" description="Acidic residues" evidence="1">
    <location>
        <begin position="1"/>
        <end position="13"/>
    </location>
</feature>
<proteinExistence type="predicted"/>
<dbReference type="EMBL" id="DS028094">
    <property type="protein sequence ID" value="KMP04295.1"/>
    <property type="molecule type" value="Genomic_DNA"/>
</dbReference>
<dbReference type="Proteomes" id="UP000054565">
    <property type="component" value="Unassembled WGS sequence"/>
</dbReference>
<organism evidence="2 3">
    <name type="scientific">Coccidioides immitis RMSCC 2394</name>
    <dbReference type="NCBI Taxonomy" id="404692"/>
    <lineage>
        <taxon>Eukaryota</taxon>
        <taxon>Fungi</taxon>
        <taxon>Dikarya</taxon>
        <taxon>Ascomycota</taxon>
        <taxon>Pezizomycotina</taxon>
        <taxon>Eurotiomycetes</taxon>
        <taxon>Eurotiomycetidae</taxon>
        <taxon>Onygenales</taxon>
        <taxon>Onygenaceae</taxon>
        <taxon>Coccidioides</taxon>
    </lineage>
</organism>
<accession>A0A0J6Y981</accession>
<sequence>MRDVYDNFEDTEDGAQQATNRKDEAKKASSRAHCSEVTDERGSAQHCKTFANRGFEMHRSAGAPRVAQREAEMRGVRIPRLTGNNTGLACHSLSWNSWTDYSPSTALVIYRQASIKPYETHAFVYGLVRRSSANDEVTSVHHVISTSGGRRFGPKSFYIIRGITKPRELSFSRRWNVDCRQRKGNRYVMD</sequence>
<gene>
    <name evidence="2" type="ORF">CIRG_03986</name>
</gene>
<evidence type="ECO:0000313" key="2">
    <source>
        <dbReference type="EMBL" id="KMP04295.1"/>
    </source>
</evidence>
<dbReference type="AlphaFoldDB" id="A0A0J6Y981"/>
<feature type="compositionally biased region" description="Basic and acidic residues" evidence="1">
    <location>
        <begin position="20"/>
        <end position="41"/>
    </location>
</feature>
<protein>
    <submittedName>
        <fullName evidence="2">Uncharacterized protein</fullName>
    </submittedName>
</protein>